<dbReference type="EMBL" id="FXTP01000015">
    <property type="protein sequence ID" value="SMO91176.1"/>
    <property type="molecule type" value="Genomic_DNA"/>
</dbReference>
<dbReference type="InterPro" id="IPR036390">
    <property type="entry name" value="WH_DNA-bd_sf"/>
</dbReference>
<keyword evidence="2" id="KW-0238">DNA-binding</keyword>
<dbReference type="InterPro" id="IPR036388">
    <property type="entry name" value="WH-like_DNA-bd_sf"/>
</dbReference>
<evidence type="ECO:0000313" key="5">
    <source>
        <dbReference type="EMBL" id="SMO91176.1"/>
    </source>
</evidence>
<dbReference type="GO" id="GO:0006355">
    <property type="term" value="P:regulation of DNA-templated transcription"/>
    <property type="evidence" value="ECO:0007669"/>
    <property type="project" value="UniProtKB-ARBA"/>
</dbReference>
<dbReference type="GO" id="GO:0005829">
    <property type="term" value="C:cytosol"/>
    <property type="evidence" value="ECO:0007669"/>
    <property type="project" value="TreeGrafter"/>
</dbReference>
<evidence type="ECO:0000256" key="3">
    <source>
        <dbReference type="ARBA" id="ARBA00023163"/>
    </source>
</evidence>
<dbReference type="InterPro" id="IPR019887">
    <property type="entry name" value="Tscrpt_reg_AsnC/Lrp_C"/>
</dbReference>
<dbReference type="PRINTS" id="PR00033">
    <property type="entry name" value="HTHASNC"/>
</dbReference>
<dbReference type="SUPFAM" id="SSF54909">
    <property type="entry name" value="Dimeric alpha+beta barrel"/>
    <property type="match status" value="1"/>
</dbReference>
<dbReference type="Pfam" id="PF13412">
    <property type="entry name" value="HTH_24"/>
    <property type="match status" value="1"/>
</dbReference>
<evidence type="ECO:0000256" key="2">
    <source>
        <dbReference type="ARBA" id="ARBA00023125"/>
    </source>
</evidence>
<dbReference type="PANTHER" id="PTHR30154:SF53">
    <property type="entry name" value="HTH-TYPE TRANSCRIPTIONAL REGULATOR LRPC"/>
    <property type="match status" value="1"/>
</dbReference>
<dbReference type="GO" id="GO:0043200">
    <property type="term" value="P:response to amino acid"/>
    <property type="evidence" value="ECO:0007669"/>
    <property type="project" value="TreeGrafter"/>
</dbReference>
<dbReference type="InterPro" id="IPR019888">
    <property type="entry name" value="Tscrpt_reg_AsnC-like"/>
</dbReference>
<keyword evidence="1" id="KW-0805">Transcription regulation</keyword>
<evidence type="ECO:0000313" key="6">
    <source>
        <dbReference type="Proteomes" id="UP000317557"/>
    </source>
</evidence>
<dbReference type="Proteomes" id="UP000317557">
    <property type="component" value="Unassembled WGS sequence"/>
</dbReference>
<dbReference type="AlphaFoldDB" id="A0A521F519"/>
<dbReference type="OrthoDB" id="9800326at2"/>
<keyword evidence="6" id="KW-1185">Reference proteome</keyword>
<dbReference type="InterPro" id="IPR011008">
    <property type="entry name" value="Dimeric_a/b-barrel"/>
</dbReference>
<organism evidence="5 6">
    <name type="scientific">Gracilimonas mengyeensis</name>
    <dbReference type="NCBI Taxonomy" id="1302730"/>
    <lineage>
        <taxon>Bacteria</taxon>
        <taxon>Pseudomonadati</taxon>
        <taxon>Balneolota</taxon>
        <taxon>Balneolia</taxon>
        <taxon>Balneolales</taxon>
        <taxon>Balneolaceae</taxon>
        <taxon>Gracilimonas</taxon>
    </lineage>
</organism>
<dbReference type="Pfam" id="PF01037">
    <property type="entry name" value="AsnC_trans_reg"/>
    <property type="match status" value="1"/>
</dbReference>
<dbReference type="CDD" id="cd00090">
    <property type="entry name" value="HTH_ARSR"/>
    <property type="match status" value="1"/>
</dbReference>
<dbReference type="InterPro" id="IPR011991">
    <property type="entry name" value="ArsR-like_HTH"/>
</dbReference>
<gene>
    <name evidence="5" type="ORF">SAMN06265219_11546</name>
</gene>
<evidence type="ECO:0000259" key="4">
    <source>
        <dbReference type="PROSITE" id="PS50956"/>
    </source>
</evidence>
<dbReference type="InterPro" id="IPR000485">
    <property type="entry name" value="AsnC-type_HTH_dom"/>
</dbReference>
<dbReference type="Gene3D" id="1.10.10.10">
    <property type="entry name" value="Winged helix-like DNA-binding domain superfamily/Winged helix DNA-binding domain"/>
    <property type="match status" value="1"/>
</dbReference>
<sequence>MSHLLDDTDLAILNHLQDNGRAQRNTIAELVNLSVPSVSERMKKLEERGLIEGYNAILNSKKFHFDITAFIFVQVDGSENYRDFVDKAIVEPEVLECHSITGDGSHFLKVRTKNTGSFESLLSRIQAWEGVSKTRSNLVLSSFKETRKLPVEHAVELIKS</sequence>
<protein>
    <submittedName>
        <fullName evidence="5">Transcriptional regulator, AsnC family</fullName>
    </submittedName>
</protein>
<dbReference type="SUPFAM" id="SSF46785">
    <property type="entry name" value="Winged helix' DNA-binding domain"/>
    <property type="match status" value="1"/>
</dbReference>
<dbReference type="Gene3D" id="3.30.70.920">
    <property type="match status" value="1"/>
</dbReference>
<dbReference type="PANTHER" id="PTHR30154">
    <property type="entry name" value="LEUCINE-RESPONSIVE REGULATORY PROTEIN"/>
    <property type="match status" value="1"/>
</dbReference>
<dbReference type="PROSITE" id="PS50956">
    <property type="entry name" value="HTH_ASNC_2"/>
    <property type="match status" value="1"/>
</dbReference>
<dbReference type="GO" id="GO:0043565">
    <property type="term" value="F:sequence-specific DNA binding"/>
    <property type="evidence" value="ECO:0007669"/>
    <property type="project" value="InterPro"/>
</dbReference>
<reference evidence="5 6" key="1">
    <citation type="submission" date="2017-05" db="EMBL/GenBank/DDBJ databases">
        <authorList>
            <person name="Varghese N."/>
            <person name="Submissions S."/>
        </authorList>
    </citation>
    <scope>NUCLEOTIDE SEQUENCE [LARGE SCALE GENOMIC DNA]</scope>
    <source>
        <strain evidence="5 6">DSM 21985</strain>
    </source>
</reference>
<proteinExistence type="predicted"/>
<accession>A0A521F519</accession>
<evidence type="ECO:0000256" key="1">
    <source>
        <dbReference type="ARBA" id="ARBA00023015"/>
    </source>
</evidence>
<keyword evidence="3" id="KW-0804">Transcription</keyword>
<name>A0A521F519_9BACT</name>
<dbReference type="SMART" id="SM00344">
    <property type="entry name" value="HTH_ASNC"/>
    <property type="match status" value="1"/>
</dbReference>
<feature type="domain" description="HTH asnC-type" evidence="4">
    <location>
        <begin position="5"/>
        <end position="79"/>
    </location>
</feature>
<dbReference type="RefSeq" id="WP_142455613.1">
    <property type="nucleotide sequence ID" value="NZ_FXTP01000015.1"/>
</dbReference>